<reference evidence="1 2" key="1">
    <citation type="submission" date="2017-07" db="EMBL/GenBank/DDBJ databases">
        <title>A comparative genomics approach to explaining the enigmatic role of Gardnerella vaginalis in the vaginal microbiome.</title>
        <authorList>
            <person name="Vancuren S.J."/>
            <person name="Hill J.E."/>
        </authorList>
    </citation>
    <scope>NUCLEOTIDE SEQUENCE [LARGE SCALE GENOMIC DNA]</scope>
    <source>
        <strain evidence="1 2">WP023</strain>
    </source>
</reference>
<sequence>MLTTRDCIVDEKSSQTAAMIVEKKARMATITIEINLRELYKI</sequence>
<dbReference type="AlphaFoldDB" id="A0A2I1KMQ2"/>
<evidence type="ECO:0000313" key="1">
    <source>
        <dbReference type="EMBL" id="RFT28071.1"/>
    </source>
</evidence>
<accession>A0A2I1KMQ2</accession>
<name>A0A2I1KMQ2_GARVA</name>
<dbReference type="EMBL" id="NNRU01000005">
    <property type="protein sequence ID" value="RFT28071.1"/>
    <property type="molecule type" value="Genomic_DNA"/>
</dbReference>
<proteinExistence type="predicted"/>
<gene>
    <name evidence="1" type="ORF">CG405_06295</name>
</gene>
<organism evidence="1 2">
    <name type="scientific">Gardnerella vaginalis</name>
    <dbReference type="NCBI Taxonomy" id="2702"/>
    <lineage>
        <taxon>Bacteria</taxon>
        <taxon>Bacillati</taxon>
        <taxon>Actinomycetota</taxon>
        <taxon>Actinomycetes</taxon>
        <taxon>Bifidobacteriales</taxon>
        <taxon>Bifidobacteriaceae</taxon>
        <taxon>Gardnerella</taxon>
    </lineage>
</organism>
<evidence type="ECO:0000313" key="2">
    <source>
        <dbReference type="Proteomes" id="UP000258379"/>
    </source>
</evidence>
<protein>
    <submittedName>
        <fullName evidence="1">Uncharacterized protein</fullName>
    </submittedName>
</protein>
<comment type="caution">
    <text evidence="1">The sequence shown here is derived from an EMBL/GenBank/DDBJ whole genome shotgun (WGS) entry which is preliminary data.</text>
</comment>
<dbReference type="Proteomes" id="UP000258379">
    <property type="component" value="Unassembled WGS sequence"/>
</dbReference>